<protein>
    <submittedName>
        <fullName evidence="3">Transposase</fullName>
    </submittedName>
</protein>
<dbReference type="Gene3D" id="1.10.10.10">
    <property type="entry name" value="Winged helix-like DNA-binding domain superfamily/Winged helix DNA-binding domain"/>
    <property type="match status" value="1"/>
</dbReference>
<dbReference type="InterPro" id="IPR009004">
    <property type="entry name" value="Transposase_Mu_C"/>
</dbReference>
<evidence type="ECO:0000259" key="2">
    <source>
        <dbReference type="PROSITE" id="PS51702"/>
    </source>
</evidence>
<dbReference type="GO" id="GO:0003677">
    <property type="term" value="F:DNA binding"/>
    <property type="evidence" value="ECO:0007669"/>
    <property type="project" value="InterPro"/>
</dbReference>
<dbReference type="GO" id="GO:0015074">
    <property type="term" value="P:DNA integration"/>
    <property type="evidence" value="ECO:0007669"/>
    <property type="project" value="InterPro"/>
</dbReference>
<dbReference type="InterPro" id="IPR015378">
    <property type="entry name" value="Transposase-like_Mu_C"/>
</dbReference>
<dbReference type="SUPFAM" id="SSF53098">
    <property type="entry name" value="Ribonuclease H-like"/>
    <property type="match status" value="1"/>
</dbReference>
<organism evidence="3 4">
    <name type="scientific">Neisseria shayeganii</name>
    <dbReference type="NCBI Taxonomy" id="607712"/>
    <lineage>
        <taxon>Bacteria</taxon>
        <taxon>Pseudomonadati</taxon>
        <taxon>Pseudomonadota</taxon>
        <taxon>Betaproteobacteria</taxon>
        <taxon>Neisseriales</taxon>
        <taxon>Neisseriaceae</taxon>
        <taxon>Neisseria</taxon>
    </lineage>
</organism>
<proteinExistence type="predicted"/>
<reference evidence="3 4" key="1">
    <citation type="submission" date="2020-07" db="EMBL/GenBank/DDBJ databases">
        <title>Genomic diversity of species in the Neisseriaceae family.</title>
        <authorList>
            <person name="Vincent A.T."/>
            <person name="Bernet E."/>
            <person name="Veyrier F.J."/>
        </authorList>
    </citation>
    <scope>NUCLEOTIDE SEQUENCE [LARGE SCALE GENOMIC DNA]</scope>
    <source>
        <strain evidence="3 4">DSM 22244</strain>
    </source>
</reference>
<dbReference type="Gene3D" id="2.30.30.130">
    <property type="entry name" value="Transposase, Mu, C-terminal"/>
    <property type="match status" value="1"/>
</dbReference>
<dbReference type="SUPFAM" id="SSF46955">
    <property type="entry name" value="Putative DNA-binding domain"/>
    <property type="match status" value="1"/>
</dbReference>
<feature type="domain" description="HTH Mu-type" evidence="2">
    <location>
        <begin position="3"/>
        <end position="69"/>
    </location>
</feature>
<dbReference type="InterPro" id="IPR001584">
    <property type="entry name" value="Integrase_cat-core"/>
</dbReference>
<dbReference type="AlphaFoldDB" id="A0A7D7N4P0"/>
<feature type="domain" description="Integrase catalytic" evidence="1">
    <location>
        <begin position="271"/>
        <end position="454"/>
    </location>
</feature>
<dbReference type="InterPro" id="IPR036397">
    <property type="entry name" value="RNaseH_sf"/>
</dbReference>
<dbReference type="InterPro" id="IPR009061">
    <property type="entry name" value="DNA-bd_dom_put_sf"/>
</dbReference>
<evidence type="ECO:0000313" key="3">
    <source>
        <dbReference type="EMBL" id="QMT39960.1"/>
    </source>
</evidence>
<dbReference type="Gene3D" id="1.10.10.60">
    <property type="entry name" value="Homeodomain-like"/>
    <property type="match status" value="1"/>
</dbReference>
<dbReference type="PROSITE" id="PS50994">
    <property type="entry name" value="INTEGRASE"/>
    <property type="match status" value="1"/>
</dbReference>
<sequence length="719" mass="80126">MKTHYALSELVGMGLDLPKSVQGLGYKATKENWPYIETECQGGKGGKRKEYAPPPEVMKQIQEKKVADLLAASAPAPLPALADPVLPAVVAEMPATTEKQRLVDGARQGVLKAVEDVMQQSGVKMEQAIQTVLTQAQMPGFEHLARMFELARDERGASAGRLPTSRTVKRWFQRREETQSLVPKVKQASQAMPAWAGLFLHFYQQPQKPSVQAAYERFCMAHLAEEPLAKLPSVHQVRRFLDKLGNVSRQKGRMGSREIKNIKPYVVREFLHLAPTDIYTADGHTFDAEVLHPDSGKPFRPEITTIADVATRKIVGWSVDLAESGMAVLMALSHACESNGIGAVLYVDNGKGYKNAMMTDEATGLMGRLGMTMMHSLPYSSQARGVIERLHQTVWVEAAKSLQSYMGKDMDAEAKQQVHKTSRALVRQGVSLKGVPALANIQSLNPHLLPTWAEFEAFCNWHVERYNNRPHRSLPKILDVAGIKRHMTPNEMWALKVEEGAEIVPLKPEDKHLLFMPQVLRTVRRGMVHFRNNQYYSARLEEYHGDLVRVAYDIHCAEKVWIYDDCGRPVCTAEWNGNRVDYVPVSVVDQAKDKRVDAQLKLLGKRADTLESARPVRAITHQESSLNIGGMVLNMADLAQRGEEALAALQAGAETEAAALPAAEDAEAAWTPPATPEERLRLYEQMKDRPGLTGRAEVWVRRYPSSQEYRALSRRAAGG</sequence>
<dbReference type="SUPFAM" id="SSF50610">
    <property type="entry name" value="mu transposase, C-terminal domain"/>
    <property type="match status" value="1"/>
</dbReference>
<evidence type="ECO:0000259" key="1">
    <source>
        <dbReference type="PROSITE" id="PS50994"/>
    </source>
</evidence>
<dbReference type="InterPro" id="IPR012337">
    <property type="entry name" value="RNaseH-like_sf"/>
</dbReference>
<dbReference type="PROSITE" id="PS51702">
    <property type="entry name" value="HTH_MU"/>
    <property type="match status" value="1"/>
</dbReference>
<dbReference type="InterPro" id="IPR036388">
    <property type="entry name" value="WH-like_DNA-bd_sf"/>
</dbReference>
<dbReference type="InterPro" id="IPR003314">
    <property type="entry name" value="Mu-type_HTH"/>
</dbReference>
<dbReference type="Gene3D" id="3.30.420.10">
    <property type="entry name" value="Ribonuclease H-like superfamily/Ribonuclease H"/>
    <property type="match status" value="1"/>
</dbReference>
<accession>A0A7D7N4P0</accession>
<evidence type="ECO:0000313" key="4">
    <source>
        <dbReference type="Proteomes" id="UP000514752"/>
    </source>
</evidence>
<dbReference type="KEGG" id="nsg:H3L94_08875"/>
<dbReference type="RefSeq" id="WP_182121718.1">
    <property type="nucleotide sequence ID" value="NZ_CP059567.1"/>
</dbReference>
<dbReference type="Proteomes" id="UP000514752">
    <property type="component" value="Chromosome"/>
</dbReference>
<dbReference type="Pfam" id="PF09299">
    <property type="entry name" value="Mu-transpos_C"/>
    <property type="match status" value="1"/>
</dbReference>
<name>A0A7D7N4P0_9NEIS</name>
<gene>
    <name evidence="3" type="ORF">H3L94_08875</name>
</gene>
<dbReference type="EMBL" id="CP059567">
    <property type="protein sequence ID" value="QMT39960.1"/>
    <property type="molecule type" value="Genomic_DNA"/>
</dbReference>